<gene>
    <name evidence="2" type="ORF">A6A05_08535</name>
</gene>
<dbReference type="InterPro" id="IPR037522">
    <property type="entry name" value="HD_GYP_dom"/>
</dbReference>
<dbReference type="SUPFAM" id="SSF109604">
    <property type="entry name" value="HD-domain/PDEase-like"/>
    <property type="match status" value="1"/>
</dbReference>
<dbReference type="PROSITE" id="PS51832">
    <property type="entry name" value="HD_GYP"/>
    <property type="match status" value="1"/>
</dbReference>
<dbReference type="GO" id="GO:0008081">
    <property type="term" value="F:phosphoric diester hydrolase activity"/>
    <property type="evidence" value="ECO:0007669"/>
    <property type="project" value="UniProtKB-ARBA"/>
</dbReference>
<name>A0A178MXQ4_9PROT</name>
<evidence type="ECO:0000259" key="1">
    <source>
        <dbReference type="PROSITE" id="PS51832"/>
    </source>
</evidence>
<dbReference type="AlphaFoldDB" id="A0A178MXQ4"/>
<protein>
    <submittedName>
        <fullName evidence="2">Phosphodiesterase</fullName>
    </submittedName>
</protein>
<dbReference type="CDD" id="cd00077">
    <property type="entry name" value="HDc"/>
    <property type="match status" value="1"/>
</dbReference>
<evidence type="ECO:0000313" key="2">
    <source>
        <dbReference type="EMBL" id="OAN54399.1"/>
    </source>
</evidence>
<dbReference type="Gene3D" id="3.30.450.40">
    <property type="match status" value="1"/>
</dbReference>
<comment type="caution">
    <text evidence="2">The sequence shown here is derived from an EMBL/GenBank/DDBJ whole genome shotgun (WGS) entry which is preliminary data.</text>
</comment>
<feature type="domain" description="HD-GYP" evidence="1">
    <location>
        <begin position="167"/>
        <end position="375"/>
    </location>
</feature>
<dbReference type="Pfam" id="PF13487">
    <property type="entry name" value="HD_5"/>
    <property type="match status" value="1"/>
</dbReference>
<dbReference type="STRING" id="1437059.A6A05_08535"/>
<dbReference type="EMBL" id="LWQU01000112">
    <property type="protein sequence ID" value="OAN54399.1"/>
    <property type="molecule type" value="Genomic_DNA"/>
</dbReference>
<dbReference type="InterPro" id="IPR029016">
    <property type="entry name" value="GAF-like_dom_sf"/>
</dbReference>
<organism evidence="2 3">
    <name type="scientific">Magnetospirillum moscoviense</name>
    <dbReference type="NCBI Taxonomy" id="1437059"/>
    <lineage>
        <taxon>Bacteria</taxon>
        <taxon>Pseudomonadati</taxon>
        <taxon>Pseudomonadota</taxon>
        <taxon>Alphaproteobacteria</taxon>
        <taxon>Rhodospirillales</taxon>
        <taxon>Rhodospirillaceae</taxon>
        <taxon>Magnetospirillum</taxon>
    </lineage>
</organism>
<dbReference type="Proteomes" id="UP000078543">
    <property type="component" value="Unassembled WGS sequence"/>
</dbReference>
<reference evidence="2 3" key="1">
    <citation type="submission" date="2016-04" db="EMBL/GenBank/DDBJ databases">
        <title>Draft genome sequence of freshwater magnetotactic bacteria Magnetospirillum marisnigri SP-1 and Magnetospirillum moscoviense BB-1.</title>
        <authorList>
            <person name="Koziaeva V."/>
            <person name="Dziuba M.V."/>
            <person name="Ivanov T.M."/>
            <person name="Kuznetsov B."/>
            <person name="Grouzdev D.S."/>
        </authorList>
    </citation>
    <scope>NUCLEOTIDE SEQUENCE [LARGE SCALE GENOMIC DNA]</scope>
    <source>
        <strain evidence="2 3">BB-1</strain>
    </source>
</reference>
<keyword evidence="3" id="KW-1185">Reference proteome</keyword>
<dbReference type="SUPFAM" id="SSF55781">
    <property type="entry name" value="GAF domain-like"/>
    <property type="match status" value="1"/>
</dbReference>
<dbReference type="InterPro" id="IPR052020">
    <property type="entry name" value="Cyclic_di-GMP/3'3'-cGAMP_PDE"/>
</dbReference>
<dbReference type="PANTHER" id="PTHR45228:SF1">
    <property type="entry name" value="CYCLIC DI-GMP PHOSPHODIESTERASE TM_0186"/>
    <property type="match status" value="1"/>
</dbReference>
<dbReference type="OrthoDB" id="9176789at2"/>
<dbReference type="SMART" id="SM00471">
    <property type="entry name" value="HDc"/>
    <property type="match status" value="1"/>
</dbReference>
<sequence>MGITSASDSTKVAYRPIQQGLAERLMCLHDEMKRDFDGVNRIAVAIYEQKTDILRSFVHSSESDNPFDHTVARLADLKSLAELARTGARRVINDLTDHVSSAPAHRRRLTGAGYLSSYTVPIFHKGVFYGFVFFNSFRKGYFTGPVVRGLKAIAEVVSLQTIMELDAIRMIQAAVKTVRQISRVRDEETGTHLERMSRYTRLIALRLAPRKGMSDEWVEFLFQFSPLHDVGKIAVPDQILFKPGRLTTEEFEIMKSHVGRGNEIVQVMAETFRLTQAPYLRVLRNVVAHHHEAVDGSGYPAGLAGDEVSLEGRIVAVADVFDALTSTRPYKKPWSVEDALGFLTEQSGKKFDPEAVEVLKQSRSAIADIQRQFAEAPLD</sequence>
<accession>A0A178MXQ4</accession>
<evidence type="ECO:0000313" key="3">
    <source>
        <dbReference type="Proteomes" id="UP000078543"/>
    </source>
</evidence>
<dbReference type="Gene3D" id="1.10.3210.10">
    <property type="entry name" value="Hypothetical protein af1432"/>
    <property type="match status" value="1"/>
</dbReference>
<dbReference type="PANTHER" id="PTHR45228">
    <property type="entry name" value="CYCLIC DI-GMP PHOSPHODIESTERASE TM_0186-RELATED"/>
    <property type="match status" value="1"/>
</dbReference>
<dbReference type="InterPro" id="IPR003607">
    <property type="entry name" value="HD/PDEase_dom"/>
</dbReference>
<proteinExistence type="predicted"/>